<protein>
    <submittedName>
        <fullName evidence="1">Uncharacterized protein</fullName>
    </submittedName>
</protein>
<sequence length="106" mass="10849">MPQFYNGATRPIVDSLTGAVVGSVSAAAIYEDLANDLFSGDPPKVVFGFCISNCGGTGSNALVAADAVGVLVDLKLYTPTDGSPGNFVCNGGAFFWKASGMPCRIH</sequence>
<organism evidence="1 2">
    <name type="scientific">Cyclotella atomus</name>
    <dbReference type="NCBI Taxonomy" id="382360"/>
    <lineage>
        <taxon>Eukaryota</taxon>
        <taxon>Sar</taxon>
        <taxon>Stramenopiles</taxon>
        <taxon>Ochrophyta</taxon>
        <taxon>Bacillariophyta</taxon>
        <taxon>Coscinodiscophyceae</taxon>
        <taxon>Thalassiosirophycidae</taxon>
        <taxon>Stephanodiscales</taxon>
        <taxon>Stephanodiscaceae</taxon>
        <taxon>Cyclotella</taxon>
    </lineage>
</organism>
<comment type="caution">
    <text evidence="1">The sequence shown here is derived from an EMBL/GenBank/DDBJ whole genome shotgun (WGS) entry which is preliminary data.</text>
</comment>
<evidence type="ECO:0000313" key="1">
    <source>
        <dbReference type="EMBL" id="KAL3803576.1"/>
    </source>
</evidence>
<proteinExistence type="predicted"/>
<keyword evidence="2" id="KW-1185">Reference proteome</keyword>
<dbReference type="EMBL" id="JALLPJ020000067">
    <property type="protein sequence ID" value="KAL3803576.1"/>
    <property type="molecule type" value="Genomic_DNA"/>
</dbReference>
<gene>
    <name evidence="1" type="ORF">ACHAWO_012891</name>
</gene>
<dbReference type="Proteomes" id="UP001530400">
    <property type="component" value="Unassembled WGS sequence"/>
</dbReference>
<name>A0ABD3QWX7_9STRA</name>
<evidence type="ECO:0000313" key="2">
    <source>
        <dbReference type="Proteomes" id="UP001530400"/>
    </source>
</evidence>
<accession>A0ABD3QWX7</accession>
<reference evidence="1 2" key="1">
    <citation type="submission" date="2024-10" db="EMBL/GenBank/DDBJ databases">
        <title>Updated reference genomes for cyclostephanoid diatoms.</title>
        <authorList>
            <person name="Roberts W.R."/>
            <person name="Alverson A.J."/>
        </authorList>
    </citation>
    <scope>NUCLEOTIDE SEQUENCE [LARGE SCALE GENOMIC DNA]</scope>
    <source>
        <strain evidence="1 2">AJA010-31</strain>
    </source>
</reference>
<dbReference type="AlphaFoldDB" id="A0ABD3QWX7"/>